<keyword evidence="2" id="KW-1185">Reference proteome</keyword>
<proteinExistence type="predicted"/>
<protein>
    <recommendedName>
        <fullName evidence="3">DUF4382 domain-containing protein</fullName>
    </recommendedName>
</protein>
<dbReference type="OrthoDB" id="662322at2"/>
<sequence length="223" mass="23283">MKCPSLLTALSFGILLASCSKSKEDTNGAASFDYQLKATNPAATLARVQGGTLTWTAGTASAQQIKFEAKRAGSEVEYSRSLQQSVDLFAAAPVLGSISLEAGTYDEVEFKAFLAPNGATPALELQGQYVSNGVTTPVLFRANESVLLKAEKHNVTLSAATGYQAVTPLNLSLGTSSISGSAFDNAVRNNGTILITASVNGTLYNSIVNNLRSSSHGEAGFHR</sequence>
<dbReference type="Proteomes" id="UP000295164">
    <property type="component" value="Unassembled WGS sequence"/>
</dbReference>
<reference evidence="1 2" key="1">
    <citation type="submission" date="2019-03" db="EMBL/GenBank/DDBJ databases">
        <authorList>
            <person name="Kim M.K.M."/>
        </authorList>
    </citation>
    <scope>NUCLEOTIDE SEQUENCE [LARGE SCALE GENOMIC DNA]</scope>
    <source>
        <strain evidence="1 2">17J68-15</strain>
    </source>
</reference>
<dbReference type="AlphaFoldDB" id="A0A4R4E611"/>
<dbReference type="PROSITE" id="PS51257">
    <property type="entry name" value="PROKAR_LIPOPROTEIN"/>
    <property type="match status" value="1"/>
</dbReference>
<organism evidence="1 2">
    <name type="scientific">Flaviaesturariibacter aridisoli</name>
    <dbReference type="NCBI Taxonomy" id="2545761"/>
    <lineage>
        <taxon>Bacteria</taxon>
        <taxon>Pseudomonadati</taxon>
        <taxon>Bacteroidota</taxon>
        <taxon>Chitinophagia</taxon>
        <taxon>Chitinophagales</taxon>
        <taxon>Chitinophagaceae</taxon>
        <taxon>Flaviaestuariibacter</taxon>
    </lineage>
</organism>
<name>A0A4R4E611_9BACT</name>
<dbReference type="EMBL" id="SKFH01000001">
    <property type="protein sequence ID" value="TCZ74929.1"/>
    <property type="molecule type" value="Genomic_DNA"/>
</dbReference>
<evidence type="ECO:0000313" key="1">
    <source>
        <dbReference type="EMBL" id="TCZ74929.1"/>
    </source>
</evidence>
<gene>
    <name evidence="1" type="ORF">E0486_01085</name>
</gene>
<dbReference type="RefSeq" id="WP_131850284.1">
    <property type="nucleotide sequence ID" value="NZ_SKFH01000001.1"/>
</dbReference>
<comment type="caution">
    <text evidence="1">The sequence shown here is derived from an EMBL/GenBank/DDBJ whole genome shotgun (WGS) entry which is preliminary data.</text>
</comment>
<evidence type="ECO:0008006" key="3">
    <source>
        <dbReference type="Google" id="ProtNLM"/>
    </source>
</evidence>
<accession>A0A4R4E611</accession>
<evidence type="ECO:0000313" key="2">
    <source>
        <dbReference type="Proteomes" id="UP000295164"/>
    </source>
</evidence>